<gene>
    <name evidence="9" type="ORF">HMPREF1378_00696</name>
</gene>
<reference evidence="9 10" key="1">
    <citation type="submission" date="2012-04" db="EMBL/GenBank/DDBJ databases">
        <authorList>
            <person name="Weinstock G."/>
            <person name="Sodergren E."/>
            <person name="Lobos E.A."/>
            <person name="Fulton L."/>
            <person name="Fulton R."/>
            <person name="Courtney L."/>
            <person name="Fronick C."/>
            <person name="O'Laughlin M."/>
            <person name="Godfrey J."/>
            <person name="Wilson R.M."/>
            <person name="Miner T."/>
            <person name="Farmer C."/>
            <person name="Delehaunty K."/>
            <person name="Cordes M."/>
            <person name="Minx P."/>
            <person name="Tomlinson C."/>
            <person name="Chen J."/>
            <person name="Wollam A."/>
            <person name="Pepin K.H."/>
            <person name="Bhonagiri V."/>
            <person name="Zhang X."/>
            <person name="Suruliraj S."/>
            <person name="Warren W."/>
            <person name="Mitreva M."/>
            <person name="Mardis E.R."/>
            <person name="Wilson R.K."/>
        </authorList>
    </citation>
    <scope>NUCLEOTIDE SEQUENCE [LARGE SCALE GENOMIC DNA]</scope>
    <source>
        <strain evidence="9 10">R496</strain>
    </source>
</reference>
<evidence type="ECO:0000256" key="1">
    <source>
        <dbReference type="ARBA" id="ARBA00002292"/>
    </source>
</evidence>
<keyword evidence="5" id="KW-0249">Electron transport</keyword>
<evidence type="ECO:0000259" key="8">
    <source>
        <dbReference type="Pfam" id="PF00462"/>
    </source>
</evidence>
<evidence type="ECO:0000256" key="2">
    <source>
        <dbReference type="ARBA" id="ARBA00007787"/>
    </source>
</evidence>
<dbReference type="GO" id="GO:0045454">
    <property type="term" value="P:cell redox homeostasis"/>
    <property type="evidence" value="ECO:0007669"/>
    <property type="project" value="InterPro"/>
</dbReference>
<evidence type="ECO:0000256" key="7">
    <source>
        <dbReference type="ARBA" id="ARBA00023284"/>
    </source>
</evidence>
<dbReference type="Pfam" id="PF00462">
    <property type="entry name" value="Glutaredoxin"/>
    <property type="match status" value="1"/>
</dbReference>
<dbReference type="GO" id="GO:0009055">
    <property type="term" value="F:electron transfer activity"/>
    <property type="evidence" value="ECO:0007669"/>
    <property type="project" value="TreeGrafter"/>
</dbReference>
<organism evidence="9 10">
    <name type="scientific">Enterococcus faecium R496</name>
    <dbReference type="NCBI Taxonomy" id="1134836"/>
    <lineage>
        <taxon>Bacteria</taxon>
        <taxon>Bacillati</taxon>
        <taxon>Bacillota</taxon>
        <taxon>Bacilli</taxon>
        <taxon>Lactobacillales</taxon>
        <taxon>Enterococcaceae</taxon>
        <taxon>Enterococcus</taxon>
    </lineage>
</organism>
<dbReference type="Proteomes" id="UP000006402">
    <property type="component" value="Unassembled WGS sequence"/>
</dbReference>
<dbReference type="EMBL" id="AMAH01000054">
    <property type="protein sequence ID" value="EJX54623.1"/>
    <property type="molecule type" value="Genomic_DNA"/>
</dbReference>
<evidence type="ECO:0000256" key="6">
    <source>
        <dbReference type="ARBA" id="ARBA00023157"/>
    </source>
</evidence>
<keyword evidence="6" id="KW-1015">Disulfide bond</keyword>
<dbReference type="AlphaFoldDB" id="A0AAV3GYK6"/>
<dbReference type="PROSITE" id="PS51354">
    <property type="entry name" value="GLUTAREDOXIN_2"/>
    <property type="match status" value="1"/>
</dbReference>
<dbReference type="PANTHER" id="PTHR34386:SF1">
    <property type="entry name" value="GLUTAREDOXIN-LIKE PROTEIN NRDH"/>
    <property type="match status" value="1"/>
</dbReference>
<dbReference type="Gene3D" id="3.40.30.10">
    <property type="entry name" value="Glutaredoxin"/>
    <property type="match status" value="1"/>
</dbReference>
<feature type="domain" description="Glutaredoxin" evidence="8">
    <location>
        <begin position="28"/>
        <end position="82"/>
    </location>
</feature>
<dbReference type="NCBIfam" id="TIGR02194">
    <property type="entry name" value="GlrX_NrdH"/>
    <property type="match status" value="1"/>
</dbReference>
<dbReference type="CDD" id="cd02976">
    <property type="entry name" value="NrdH"/>
    <property type="match status" value="1"/>
</dbReference>
<name>A0AAV3GYK6_ENTFC</name>
<accession>A0AAV3GYK6</accession>
<evidence type="ECO:0000256" key="4">
    <source>
        <dbReference type="ARBA" id="ARBA00022448"/>
    </source>
</evidence>
<evidence type="ECO:0000256" key="3">
    <source>
        <dbReference type="ARBA" id="ARBA00017945"/>
    </source>
</evidence>
<comment type="similarity">
    <text evidence="2">Belongs to the glutaredoxin family.</text>
</comment>
<comment type="function">
    <text evidence="1">Electron transport system for the ribonucleotide reductase system NrdEF.</text>
</comment>
<protein>
    <recommendedName>
        <fullName evidence="3">Glutaredoxin-like protein NrdH</fullName>
    </recommendedName>
</protein>
<evidence type="ECO:0000313" key="9">
    <source>
        <dbReference type="EMBL" id="EJX54623.1"/>
    </source>
</evidence>
<evidence type="ECO:0000313" key="10">
    <source>
        <dbReference type="Proteomes" id="UP000006402"/>
    </source>
</evidence>
<dbReference type="InterPro" id="IPR036249">
    <property type="entry name" value="Thioredoxin-like_sf"/>
</dbReference>
<comment type="caution">
    <text evidence="9">The sequence shown here is derived from an EMBL/GenBank/DDBJ whole genome shotgun (WGS) entry which is preliminary data.</text>
</comment>
<sequence>MFDFFTKSFILSIIDNKNVLEEALTMNVKIFSKNNCMQCKMVKRFLTENQIAFEEVNIDEQPEAVDWLKAQGFQSVPVITSDAETVIGFRPDQLRKLAS</sequence>
<dbReference type="PANTHER" id="PTHR34386">
    <property type="entry name" value="GLUTAREDOXIN"/>
    <property type="match status" value="1"/>
</dbReference>
<proteinExistence type="inferred from homology"/>
<dbReference type="InterPro" id="IPR011909">
    <property type="entry name" value="GlrX_NrdH"/>
</dbReference>
<dbReference type="InterPro" id="IPR002109">
    <property type="entry name" value="Glutaredoxin"/>
</dbReference>
<keyword evidence="7" id="KW-0676">Redox-active center</keyword>
<dbReference type="InterPro" id="IPR051548">
    <property type="entry name" value="Grx-like_ET"/>
</dbReference>
<keyword evidence="4" id="KW-0813">Transport</keyword>
<dbReference type="SUPFAM" id="SSF52833">
    <property type="entry name" value="Thioredoxin-like"/>
    <property type="match status" value="1"/>
</dbReference>
<evidence type="ECO:0000256" key="5">
    <source>
        <dbReference type="ARBA" id="ARBA00022982"/>
    </source>
</evidence>